<feature type="transmembrane region" description="Helical" evidence="5">
    <location>
        <begin position="246"/>
        <end position="265"/>
    </location>
</feature>
<keyword evidence="2 5" id="KW-0812">Transmembrane</keyword>
<accession>A0A926EVK6</accession>
<evidence type="ECO:0000256" key="3">
    <source>
        <dbReference type="ARBA" id="ARBA00022989"/>
    </source>
</evidence>
<dbReference type="Proteomes" id="UP000601171">
    <property type="component" value="Unassembled WGS sequence"/>
</dbReference>
<evidence type="ECO:0000256" key="2">
    <source>
        <dbReference type="ARBA" id="ARBA00022692"/>
    </source>
</evidence>
<dbReference type="AlphaFoldDB" id="A0A926EVK6"/>
<dbReference type="PANTHER" id="PTHR11040">
    <property type="entry name" value="ZINC/IRON TRANSPORTER"/>
    <property type="match status" value="1"/>
</dbReference>
<evidence type="ECO:0000313" key="7">
    <source>
        <dbReference type="Proteomes" id="UP000601171"/>
    </source>
</evidence>
<feature type="transmembrane region" description="Helical" evidence="5">
    <location>
        <begin position="151"/>
        <end position="172"/>
    </location>
</feature>
<comment type="caution">
    <text evidence="6">The sequence shown here is derived from an EMBL/GenBank/DDBJ whole genome shotgun (WGS) entry which is preliminary data.</text>
</comment>
<dbReference type="Pfam" id="PF02535">
    <property type="entry name" value="Zip"/>
    <property type="match status" value="1"/>
</dbReference>
<evidence type="ECO:0000256" key="4">
    <source>
        <dbReference type="ARBA" id="ARBA00023136"/>
    </source>
</evidence>
<evidence type="ECO:0000256" key="1">
    <source>
        <dbReference type="ARBA" id="ARBA00004141"/>
    </source>
</evidence>
<dbReference type="PANTHER" id="PTHR11040:SF205">
    <property type="entry name" value="ZINC TRANSPORTER ZUPT"/>
    <property type="match status" value="1"/>
</dbReference>
<feature type="transmembrane region" description="Helical" evidence="5">
    <location>
        <begin position="6"/>
        <end position="28"/>
    </location>
</feature>
<dbReference type="GO" id="GO:0005385">
    <property type="term" value="F:zinc ion transmembrane transporter activity"/>
    <property type="evidence" value="ECO:0007669"/>
    <property type="project" value="TreeGrafter"/>
</dbReference>
<proteinExistence type="predicted"/>
<gene>
    <name evidence="6" type="primary">zupT</name>
    <name evidence="6" type="ORF">H8707_03310</name>
</gene>
<name>A0A926EVK6_9FIRM</name>
<feature type="transmembrane region" description="Helical" evidence="5">
    <location>
        <begin position="213"/>
        <end position="231"/>
    </location>
</feature>
<dbReference type="NCBIfam" id="NF003243">
    <property type="entry name" value="PRK04201.1"/>
    <property type="match status" value="1"/>
</dbReference>
<evidence type="ECO:0000313" key="6">
    <source>
        <dbReference type="EMBL" id="MBC8587269.1"/>
    </source>
</evidence>
<dbReference type="RefSeq" id="WP_262428740.1">
    <property type="nucleotide sequence ID" value="NZ_JACRTG010000008.1"/>
</dbReference>
<feature type="transmembrane region" description="Helical" evidence="5">
    <location>
        <begin position="35"/>
        <end position="52"/>
    </location>
</feature>
<evidence type="ECO:0000256" key="5">
    <source>
        <dbReference type="SAM" id="Phobius"/>
    </source>
</evidence>
<keyword evidence="7" id="KW-1185">Reference proteome</keyword>
<feature type="transmembrane region" description="Helical" evidence="5">
    <location>
        <begin position="184"/>
        <end position="206"/>
    </location>
</feature>
<keyword evidence="3 5" id="KW-1133">Transmembrane helix</keyword>
<dbReference type="InterPro" id="IPR003689">
    <property type="entry name" value="ZIP"/>
</dbReference>
<organism evidence="6 7">
    <name type="scientific">Paratissierella segnis</name>
    <dbReference type="NCBI Taxonomy" id="2763679"/>
    <lineage>
        <taxon>Bacteria</taxon>
        <taxon>Bacillati</taxon>
        <taxon>Bacillota</taxon>
        <taxon>Tissierellia</taxon>
        <taxon>Tissierellales</taxon>
        <taxon>Tissierellaceae</taxon>
        <taxon>Paratissierella</taxon>
    </lineage>
</organism>
<reference evidence="6" key="1">
    <citation type="submission" date="2020-08" db="EMBL/GenBank/DDBJ databases">
        <title>Genome public.</title>
        <authorList>
            <person name="Liu C."/>
            <person name="Sun Q."/>
        </authorList>
    </citation>
    <scope>NUCLEOTIDE SEQUENCE</scope>
    <source>
        <strain evidence="6">BX21</strain>
    </source>
</reference>
<dbReference type="GO" id="GO:0016020">
    <property type="term" value="C:membrane"/>
    <property type="evidence" value="ECO:0007669"/>
    <property type="project" value="UniProtKB-SubCell"/>
</dbReference>
<dbReference type="EMBL" id="JACRTG010000008">
    <property type="protein sequence ID" value="MBC8587269.1"/>
    <property type="molecule type" value="Genomic_DNA"/>
</dbReference>
<feature type="transmembrane region" description="Helical" evidence="5">
    <location>
        <begin position="72"/>
        <end position="93"/>
    </location>
</feature>
<comment type="subcellular location">
    <subcellularLocation>
        <location evidence="1">Membrane</location>
        <topology evidence="1">Multi-pass membrane protein</topology>
    </subcellularLocation>
</comment>
<protein>
    <submittedName>
        <fullName evidence="6">Zinc transporter ZupT</fullName>
    </submittedName>
</protein>
<keyword evidence="4 5" id="KW-0472">Membrane</keyword>
<sequence>MNNLFLSLGLTLIVGMSMGLGSLLSFFIDDTHKRLMALSLSFAAGIMIYVSFMEMLPEGIHLLEDYMGERGHSIAIVWFFGGMFITAILEIIVHKYAGGFHDHNYNHSHEGHNNDGEHLSKLGVLSALAIAVHNIPEGLALFTAGLKDITLALPIAAAVIIHNIPLSVAISVPLYYSTGSRKKAFLYTLLVGLCQPLGAILGYAVLSQGFNDLIIGILFSIVAGTMVFVAIDELLPTSQEYEDHHLSVYGVILGMIVMAISLTLLGHHH</sequence>